<protein>
    <submittedName>
        <fullName evidence="6">LacI family transcriptional regulator</fullName>
    </submittedName>
</protein>
<gene>
    <name evidence="6" type="ORF">DWZ46_13005</name>
</gene>
<dbReference type="Pfam" id="PF00356">
    <property type="entry name" value="LacI"/>
    <property type="match status" value="1"/>
</dbReference>
<dbReference type="PANTHER" id="PTHR30146">
    <property type="entry name" value="LACI-RELATED TRANSCRIPTIONAL REPRESSOR"/>
    <property type="match status" value="1"/>
</dbReference>
<comment type="caution">
    <text evidence="6">The sequence shown here is derived from an EMBL/GenBank/DDBJ whole genome shotgun (WGS) entry which is preliminary data.</text>
</comment>
<sequence>MKVKAKDIAKAAGVSTTAVSLVLNGKDSRISEATKEKILRISREMAFQSEITVQPGGSQRVKTLGLVLPDLKDPVFYKLLIYIQEYAFQKGYMVFFCACGDDAERCCTIVEGLVVKNVDGLAVVAPSTLEKDDSLTKTLHTIQDNGVPLVLLDRAVYSIFSDFVTTDNKYGGRAAAEKLVQAGAKQIGCILGPAQVYTTKKRYQGFQEGVALIKAHYREQDVFHGSFTEESGRTAFETLYAQGCDGFFVENDMMAKGVLAAAKEKGIHIGENCKFAVYDYEGTENVISVRQNLSLMAEKAVDRLIERIEEPEKLMPAGNFYITPLVEN</sequence>
<dbReference type="PANTHER" id="PTHR30146:SF148">
    <property type="entry name" value="HTH-TYPE TRANSCRIPTIONAL REPRESSOR PURR-RELATED"/>
    <property type="match status" value="1"/>
</dbReference>
<reference evidence="6 7" key="1">
    <citation type="submission" date="2018-08" db="EMBL/GenBank/DDBJ databases">
        <title>A genome reference for cultivated species of the human gut microbiota.</title>
        <authorList>
            <person name="Zou Y."/>
            <person name="Xue W."/>
            <person name="Luo G."/>
        </authorList>
    </citation>
    <scope>NUCLEOTIDE SEQUENCE [LARGE SCALE GENOMIC DNA]</scope>
    <source>
        <strain evidence="6 7">AF32-8AC</strain>
    </source>
</reference>
<dbReference type="GO" id="GO:0003700">
    <property type="term" value="F:DNA-binding transcription factor activity"/>
    <property type="evidence" value="ECO:0007669"/>
    <property type="project" value="TreeGrafter"/>
</dbReference>
<dbReference type="Gene3D" id="1.10.260.40">
    <property type="entry name" value="lambda repressor-like DNA-binding domains"/>
    <property type="match status" value="1"/>
</dbReference>
<keyword evidence="3" id="KW-0238">DNA-binding</keyword>
<dbReference type="InterPro" id="IPR001761">
    <property type="entry name" value="Peripla_BP/Lac1_sug-bd_dom"/>
</dbReference>
<dbReference type="InterPro" id="IPR000843">
    <property type="entry name" value="HTH_LacI"/>
</dbReference>
<evidence type="ECO:0000259" key="5">
    <source>
        <dbReference type="PROSITE" id="PS50932"/>
    </source>
</evidence>
<evidence type="ECO:0000256" key="2">
    <source>
        <dbReference type="ARBA" id="ARBA00023015"/>
    </source>
</evidence>
<dbReference type="SMART" id="SM00354">
    <property type="entry name" value="HTH_LACI"/>
    <property type="match status" value="1"/>
</dbReference>
<organism evidence="6 7">
    <name type="scientific">Faecalibacterium prausnitzii</name>
    <dbReference type="NCBI Taxonomy" id="853"/>
    <lineage>
        <taxon>Bacteria</taxon>
        <taxon>Bacillati</taxon>
        <taxon>Bacillota</taxon>
        <taxon>Clostridia</taxon>
        <taxon>Eubacteriales</taxon>
        <taxon>Oscillospiraceae</taxon>
        <taxon>Faecalibacterium</taxon>
    </lineage>
</organism>
<evidence type="ECO:0000256" key="4">
    <source>
        <dbReference type="ARBA" id="ARBA00023163"/>
    </source>
</evidence>
<dbReference type="CDD" id="cd06267">
    <property type="entry name" value="PBP1_LacI_sugar_binding-like"/>
    <property type="match status" value="1"/>
</dbReference>
<dbReference type="AlphaFoldDB" id="A0A3E2TYF9"/>
<proteinExistence type="predicted"/>
<dbReference type="SUPFAM" id="SSF53822">
    <property type="entry name" value="Periplasmic binding protein-like I"/>
    <property type="match status" value="1"/>
</dbReference>
<dbReference type="SUPFAM" id="SSF47413">
    <property type="entry name" value="lambda repressor-like DNA-binding domains"/>
    <property type="match status" value="1"/>
</dbReference>
<evidence type="ECO:0000313" key="6">
    <source>
        <dbReference type="EMBL" id="RGB86814.1"/>
    </source>
</evidence>
<dbReference type="CDD" id="cd01392">
    <property type="entry name" value="HTH_LacI"/>
    <property type="match status" value="1"/>
</dbReference>
<dbReference type="Gene3D" id="3.40.50.2300">
    <property type="match status" value="2"/>
</dbReference>
<accession>A0A3E2TYF9</accession>
<dbReference type="RefSeq" id="WP_158403798.1">
    <property type="nucleotide sequence ID" value="NZ_QVER01000021.1"/>
</dbReference>
<dbReference type="GO" id="GO:0000976">
    <property type="term" value="F:transcription cis-regulatory region binding"/>
    <property type="evidence" value="ECO:0007669"/>
    <property type="project" value="TreeGrafter"/>
</dbReference>
<keyword evidence="4" id="KW-0804">Transcription</keyword>
<keyword evidence="2" id="KW-0805">Transcription regulation</keyword>
<keyword evidence="1" id="KW-0678">Repressor</keyword>
<dbReference type="InterPro" id="IPR010982">
    <property type="entry name" value="Lambda_DNA-bd_dom_sf"/>
</dbReference>
<dbReference type="EMBL" id="QVER01000021">
    <property type="protein sequence ID" value="RGB86814.1"/>
    <property type="molecule type" value="Genomic_DNA"/>
</dbReference>
<feature type="domain" description="HTH lacI-type" evidence="5">
    <location>
        <begin position="3"/>
        <end position="48"/>
    </location>
</feature>
<evidence type="ECO:0000313" key="7">
    <source>
        <dbReference type="Proteomes" id="UP000260991"/>
    </source>
</evidence>
<dbReference type="PROSITE" id="PS50932">
    <property type="entry name" value="HTH_LACI_2"/>
    <property type="match status" value="1"/>
</dbReference>
<name>A0A3E2TYF9_9FIRM</name>
<evidence type="ECO:0000256" key="1">
    <source>
        <dbReference type="ARBA" id="ARBA00022491"/>
    </source>
</evidence>
<dbReference type="Pfam" id="PF00532">
    <property type="entry name" value="Peripla_BP_1"/>
    <property type="match status" value="1"/>
</dbReference>
<dbReference type="Proteomes" id="UP000260991">
    <property type="component" value="Unassembled WGS sequence"/>
</dbReference>
<dbReference type="InterPro" id="IPR028082">
    <property type="entry name" value="Peripla_BP_I"/>
</dbReference>
<evidence type="ECO:0000256" key="3">
    <source>
        <dbReference type="ARBA" id="ARBA00023125"/>
    </source>
</evidence>